<dbReference type="EMBL" id="CP137640">
    <property type="protein sequence ID" value="WVX82387.1"/>
    <property type="molecule type" value="Genomic_DNA"/>
</dbReference>
<dbReference type="InterPro" id="IPR012347">
    <property type="entry name" value="Ferritin-like"/>
</dbReference>
<evidence type="ECO:0000256" key="2">
    <source>
        <dbReference type="ARBA" id="ARBA00024325"/>
    </source>
</evidence>
<dbReference type="Proteomes" id="UP001357223">
    <property type="component" value="Chromosome"/>
</dbReference>
<keyword evidence="1" id="KW-0749">Sporulation</keyword>
<feature type="compositionally biased region" description="Low complexity" evidence="4">
    <location>
        <begin position="1"/>
        <end position="27"/>
    </location>
</feature>
<dbReference type="InterPro" id="IPR012851">
    <property type="entry name" value="Spore_coat_CotF-like"/>
</dbReference>
<accession>A0ABZ2CK87</accession>
<evidence type="ECO:0000256" key="1">
    <source>
        <dbReference type="ARBA" id="ARBA00022969"/>
    </source>
</evidence>
<reference evidence="5 6" key="1">
    <citation type="submission" date="2023-10" db="EMBL/GenBank/DDBJ databases">
        <title>Niallia locisalis sp.nov. isolated from a salt pond sample.</title>
        <authorList>
            <person name="Li X.-J."/>
            <person name="Dong L."/>
        </authorList>
    </citation>
    <scope>NUCLEOTIDE SEQUENCE [LARGE SCALE GENOMIC DNA]</scope>
    <source>
        <strain evidence="5 6">DSM 29761</strain>
    </source>
</reference>
<comment type="subcellular location">
    <subcellularLocation>
        <location evidence="2">Spore coat</location>
    </subcellularLocation>
</comment>
<evidence type="ECO:0000256" key="3">
    <source>
        <dbReference type="ARBA" id="ARBA00024344"/>
    </source>
</evidence>
<evidence type="ECO:0000256" key="4">
    <source>
        <dbReference type="SAM" id="MobiDB-lite"/>
    </source>
</evidence>
<dbReference type="PANTHER" id="PTHR39183">
    <property type="entry name" value="SPORE COAT PROTEIN F-LIKE PROTEIN YHCQ"/>
    <property type="match status" value="1"/>
</dbReference>
<keyword evidence="6" id="KW-1185">Reference proteome</keyword>
<gene>
    <name evidence="5" type="ORF">R4Z09_05235</name>
</gene>
<name>A0ABZ2CK87_9BACI</name>
<comment type="similarity">
    <text evidence="3">Belongs to the CotF family.</text>
</comment>
<keyword evidence="5" id="KW-0946">Virion</keyword>
<evidence type="ECO:0000313" key="5">
    <source>
        <dbReference type="EMBL" id="WVX82387.1"/>
    </source>
</evidence>
<sequence>MMNMQQQPMNQQPNINNQGMMQNMQQPTDTKHGGHEIMDVHEILSCTISTLDQYLLYKQHVKDPELTDILNRQHQFMLDNYNILTECFKSGMNPSHPTSSYKMAQSNDVVYGLTPSQPRKPKMNASEIGDRCISNYMLGLIKADAASLTKAALEVTNPVVRRVIADSVPNYIEMAYEIFQYQNKHQYYQVAQLNAQDMQLVLNSYTTTTSQTLQ</sequence>
<dbReference type="PANTHER" id="PTHR39183:SF1">
    <property type="entry name" value="SPORE COAT PROTEIN F-LIKE PROTEIN YHCQ"/>
    <property type="match status" value="1"/>
</dbReference>
<protein>
    <submittedName>
        <fullName evidence="5">Spore coat protein</fullName>
    </submittedName>
</protein>
<feature type="region of interest" description="Disordered" evidence="4">
    <location>
        <begin position="1"/>
        <end position="33"/>
    </location>
</feature>
<evidence type="ECO:0000313" key="6">
    <source>
        <dbReference type="Proteomes" id="UP001357223"/>
    </source>
</evidence>
<dbReference type="Gene3D" id="1.20.1260.10">
    <property type="match status" value="1"/>
</dbReference>
<dbReference type="Pfam" id="PF07875">
    <property type="entry name" value="Coat_F"/>
    <property type="match status" value="1"/>
</dbReference>
<proteinExistence type="inferred from homology"/>
<keyword evidence="5" id="KW-0167">Capsid protein</keyword>
<organism evidence="5 6">
    <name type="scientific">Niallia oryzisoli</name>
    <dbReference type="NCBI Taxonomy" id="1737571"/>
    <lineage>
        <taxon>Bacteria</taxon>
        <taxon>Bacillati</taxon>
        <taxon>Bacillota</taxon>
        <taxon>Bacilli</taxon>
        <taxon>Bacillales</taxon>
        <taxon>Bacillaceae</taxon>
        <taxon>Niallia</taxon>
    </lineage>
</organism>